<dbReference type="AlphaFoldDB" id="A0A232EQV7"/>
<evidence type="ECO:0000313" key="3">
    <source>
        <dbReference type="Proteomes" id="UP000215335"/>
    </source>
</evidence>
<protein>
    <submittedName>
        <fullName evidence="2">Uncharacterized protein</fullName>
    </submittedName>
</protein>
<comment type="caution">
    <text evidence="2">The sequence shown here is derived from an EMBL/GenBank/DDBJ whole genome shotgun (WGS) entry which is preliminary data.</text>
</comment>
<feature type="compositionally biased region" description="Basic and acidic residues" evidence="1">
    <location>
        <begin position="60"/>
        <end position="78"/>
    </location>
</feature>
<sequence length="110" mass="12278">MSRKYASGNVKRKLKADRENFEKKLPKLSNFFPSTSTADDAPPITKKSSVGAVDLSESEVLNRDEDVSNGSERNKETNDMTVQSRLHCSNLLEDSTKSVLVLLIFLKVKC</sequence>
<dbReference type="EMBL" id="NNAY01002708">
    <property type="protein sequence ID" value="OXU20728.1"/>
    <property type="molecule type" value="Genomic_DNA"/>
</dbReference>
<evidence type="ECO:0000256" key="1">
    <source>
        <dbReference type="SAM" id="MobiDB-lite"/>
    </source>
</evidence>
<reference evidence="2 3" key="1">
    <citation type="journal article" date="2017" name="Curr. Biol.">
        <title>The Evolution of Venom by Co-option of Single-Copy Genes.</title>
        <authorList>
            <person name="Martinson E.O."/>
            <person name="Mrinalini"/>
            <person name="Kelkar Y.D."/>
            <person name="Chang C.H."/>
            <person name="Werren J.H."/>
        </authorList>
    </citation>
    <scope>NUCLEOTIDE SEQUENCE [LARGE SCALE GENOMIC DNA]</scope>
    <source>
        <strain evidence="2 3">Alberta</strain>
        <tissue evidence="2">Whole body</tissue>
    </source>
</reference>
<name>A0A232EQV7_9HYME</name>
<proteinExistence type="predicted"/>
<organism evidence="2 3">
    <name type="scientific">Trichomalopsis sarcophagae</name>
    <dbReference type="NCBI Taxonomy" id="543379"/>
    <lineage>
        <taxon>Eukaryota</taxon>
        <taxon>Metazoa</taxon>
        <taxon>Ecdysozoa</taxon>
        <taxon>Arthropoda</taxon>
        <taxon>Hexapoda</taxon>
        <taxon>Insecta</taxon>
        <taxon>Pterygota</taxon>
        <taxon>Neoptera</taxon>
        <taxon>Endopterygota</taxon>
        <taxon>Hymenoptera</taxon>
        <taxon>Apocrita</taxon>
        <taxon>Proctotrupomorpha</taxon>
        <taxon>Chalcidoidea</taxon>
        <taxon>Pteromalidae</taxon>
        <taxon>Pteromalinae</taxon>
        <taxon>Trichomalopsis</taxon>
    </lineage>
</organism>
<evidence type="ECO:0000313" key="2">
    <source>
        <dbReference type="EMBL" id="OXU20728.1"/>
    </source>
</evidence>
<accession>A0A232EQV7</accession>
<dbReference type="Proteomes" id="UP000215335">
    <property type="component" value="Unassembled WGS sequence"/>
</dbReference>
<gene>
    <name evidence="2" type="ORF">TSAR_013330</name>
</gene>
<keyword evidence="3" id="KW-1185">Reference proteome</keyword>
<feature type="region of interest" description="Disordered" evidence="1">
    <location>
        <begin position="32"/>
        <end position="81"/>
    </location>
</feature>